<reference evidence="1 2" key="1">
    <citation type="submission" date="2023-08" db="EMBL/GenBank/DDBJ databases">
        <title>Draft genome sequence of Algoriphagus confluentis.</title>
        <authorList>
            <person name="Takatani N."/>
            <person name="Hosokawa M."/>
            <person name="Sawabe T."/>
        </authorList>
    </citation>
    <scope>NUCLEOTIDE SEQUENCE [LARGE SCALE GENOMIC DNA]</scope>
    <source>
        <strain evidence="1 2">NBRC 111222</strain>
    </source>
</reference>
<protein>
    <submittedName>
        <fullName evidence="1">DUF2589 domain-containing protein</fullName>
    </submittedName>
</protein>
<name>A0ABQ6PLB0_9BACT</name>
<comment type="caution">
    <text evidence="1">The sequence shown here is derived from an EMBL/GenBank/DDBJ whole genome shotgun (WGS) entry which is preliminary data.</text>
</comment>
<keyword evidence="2" id="KW-1185">Reference proteome</keyword>
<gene>
    <name evidence="1" type="ORF">Aconfl_13490</name>
</gene>
<proteinExistence type="predicted"/>
<dbReference type="InterPro" id="IPR024510">
    <property type="entry name" value="DUF2589"/>
</dbReference>
<sequence length="180" mass="19015">MITPRYISDLLGAPLAAVVQAEAIAAKATAEFIQEVGFSKTSTSSEEDFGEVRNIIFSYQKVEADGSSKTAKIAVPLLTIIPIPSLKVAEAEIEFDLALSQPDQSASVPKSGGSIGNKFIGDTSALRLKGIFGKKPTPNQPNTTQAATANMNVKIRLAQAEPAIGMVQLLNILDNANKET</sequence>
<accession>A0ABQ6PLB0</accession>
<evidence type="ECO:0000313" key="2">
    <source>
        <dbReference type="Proteomes" id="UP001338309"/>
    </source>
</evidence>
<dbReference type="RefSeq" id="WP_338223451.1">
    <property type="nucleotide sequence ID" value="NZ_BTPD01000004.1"/>
</dbReference>
<organism evidence="1 2">
    <name type="scientific">Algoriphagus confluentis</name>
    <dbReference type="NCBI Taxonomy" id="1697556"/>
    <lineage>
        <taxon>Bacteria</taxon>
        <taxon>Pseudomonadati</taxon>
        <taxon>Bacteroidota</taxon>
        <taxon>Cytophagia</taxon>
        <taxon>Cytophagales</taxon>
        <taxon>Cyclobacteriaceae</taxon>
        <taxon>Algoriphagus</taxon>
    </lineage>
</organism>
<dbReference type="Pfam" id="PF11655">
    <property type="entry name" value="DUF2589"/>
    <property type="match status" value="1"/>
</dbReference>
<dbReference type="EMBL" id="BTPD01000004">
    <property type="protein sequence ID" value="GMQ28706.1"/>
    <property type="molecule type" value="Genomic_DNA"/>
</dbReference>
<dbReference type="Proteomes" id="UP001338309">
    <property type="component" value="Unassembled WGS sequence"/>
</dbReference>
<evidence type="ECO:0000313" key="1">
    <source>
        <dbReference type="EMBL" id="GMQ28706.1"/>
    </source>
</evidence>